<evidence type="ECO:0000256" key="1">
    <source>
        <dbReference type="ARBA" id="ARBA00004496"/>
    </source>
</evidence>
<evidence type="ECO:0000256" key="5">
    <source>
        <dbReference type="ARBA" id="ARBA00023163"/>
    </source>
</evidence>
<dbReference type="InterPro" id="IPR036388">
    <property type="entry name" value="WH-like_DNA-bd_sf"/>
</dbReference>
<organism evidence="7 8">
    <name type="scientific">Vagococcus fessus</name>
    <dbReference type="NCBI Taxonomy" id="120370"/>
    <lineage>
        <taxon>Bacteria</taxon>
        <taxon>Bacillati</taxon>
        <taxon>Bacillota</taxon>
        <taxon>Bacilli</taxon>
        <taxon>Lactobacillales</taxon>
        <taxon>Enterococcaceae</taxon>
        <taxon>Vagococcus</taxon>
    </lineage>
</organism>
<dbReference type="PANTHER" id="PTHR33164">
    <property type="entry name" value="TRANSCRIPTIONAL REGULATOR, MARR FAMILY"/>
    <property type="match status" value="1"/>
</dbReference>
<dbReference type="GO" id="GO:0003677">
    <property type="term" value="F:DNA binding"/>
    <property type="evidence" value="ECO:0007669"/>
    <property type="project" value="UniProtKB-KW"/>
</dbReference>
<evidence type="ECO:0000313" key="7">
    <source>
        <dbReference type="EMBL" id="RSU03528.1"/>
    </source>
</evidence>
<feature type="domain" description="HTH marR-type" evidence="6">
    <location>
        <begin position="1"/>
        <end position="139"/>
    </location>
</feature>
<dbReference type="SMART" id="SM00347">
    <property type="entry name" value="HTH_MARR"/>
    <property type="match status" value="1"/>
</dbReference>
<proteinExistence type="predicted"/>
<dbReference type="RefSeq" id="WP_126831738.1">
    <property type="nucleotide sequence ID" value="NZ_CBCRYB010000001.1"/>
</dbReference>
<dbReference type="GO" id="GO:0005737">
    <property type="term" value="C:cytoplasm"/>
    <property type="evidence" value="ECO:0007669"/>
    <property type="project" value="UniProtKB-SubCell"/>
</dbReference>
<dbReference type="AlphaFoldDB" id="A0A430A8V0"/>
<dbReference type="PRINTS" id="PR00598">
    <property type="entry name" value="HTHMARR"/>
</dbReference>
<reference evidence="7 8" key="1">
    <citation type="submission" date="2017-05" db="EMBL/GenBank/DDBJ databases">
        <title>Vagococcus spp. assemblies.</title>
        <authorList>
            <person name="Gulvik C.A."/>
        </authorList>
    </citation>
    <scope>NUCLEOTIDE SEQUENCE [LARGE SCALE GENOMIC DNA]</scope>
    <source>
        <strain evidence="7 8">CCUG 41755</strain>
    </source>
</reference>
<dbReference type="PROSITE" id="PS50995">
    <property type="entry name" value="HTH_MARR_2"/>
    <property type="match status" value="1"/>
</dbReference>
<keyword evidence="4" id="KW-0238">DNA-binding</keyword>
<evidence type="ECO:0000313" key="8">
    <source>
        <dbReference type="Proteomes" id="UP000287101"/>
    </source>
</evidence>
<dbReference type="EMBL" id="NGJY01000002">
    <property type="protein sequence ID" value="RSU03528.1"/>
    <property type="molecule type" value="Genomic_DNA"/>
</dbReference>
<sequence length="142" mass="16208">MTSENKALDQSICFQLYVASKEIIRLYKPLLDPYQLTYTGFIAMLAIEDGMSVRSLGEQLFLDSGTLSPLLKKLEKQQLVTRVRSKEDERVMVLKLTDEGKKLKKELPLIAEKIYAQVSEKAPNIDYNDLLNLLTKLNTVLK</sequence>
<evidence type="ECO:0000256" key="2">
    <source>
        <dbReference type="ARBA" id="ARBA00022490"/>
    </source>
</evidence>
<dbReference type="Pfam" id="PF22381">
    <property type="entry name" value="Staph_reg_Sar_Rot"/>
    <property type="match status" value="1"/>
</dbReference>
<keyword evidence="3" id="KW-0805">Transcription regulation</keyword>
<name>A0A430A8V0_9ENTE</name>
<accession>A0A430A8V0</accession>
<evidence type="ECO:0000259" key="6">
    <source>
        <dbReference type="PROSITE" id="PS50995"/>
    </source>
</evidence>
<dbReference type="GO" id="GO:0003700">
    <property type="term" value="F:DNA-binding transcription factor activity"/>
    <property type="evidence" value="ECO:0007669"/>
    <property type="project" value="InterPro"/>
</dbReference>
<keyword evidence="8" id="KW-1185">Reference proteome</keyword>
<dbReference type="Gene3D" id="1.10.10.10">
    <property type="entry name" value="Winged helix-like DNA-binding domain superfamily/Winged helix DNA-binding domain"/>
    <property type="match status" value="1"/>
</dbReference>
<dbReference type="InterPro" id="IPR039422">
    <property type="entry name" value="MarR/SlyA-like"/>
</dbReference>
<comment type="caution">
    <text evidence="7">The sequence shown here is derived from an EMBL/GenBank/DDBJ whole genome shotgun (WGS) entry which is preliminary data.</text>
</comment>
<dbReference type="InterPro" id="IPR036390">
    <property type="entry name" value="WH_DNA-bd_sf"/>
</dbReference>
<dbReference type="InterPro" id="IPR055166">
    <property type="entry name" value="Transc_reg_Sar_Rot_HTH"/>
</dbReference>
<dbReference type="PANTHER" id="PTHR33164:SF5">
    <property type="entry name" value="ORGANIC HYDROPEROXIDE RESISTANCE TRANSCRIPTIONAL REGULATOR"/>
    <property type="match status" value="1"/>
</dbReference>
<dbReference type="InterPro" id="IPR000835">
    <property type="entry name" value="HTH_MarR-typ"/>
</dbReference>
<dbReference type="SUPFAM" id="SSF46785">
    <property type="entry name" value="Winged helix' DNA-binding domain"/>
    <property type="match status" value="1"/>
</dbReference>
<comment type="subcellular location">
    <subcellularLocation>
        <location evidence="1">Cytoplasm</location>
    </subcellularLocation>
</comment>
<evidence type="ECO:0000256" key="3">
    <source>
        <dbReference type="ARBA" id="ARBA00023015"/>
    </source>
</evidence>
<evidence type="ECO:0000256" key="4">
    <source>
        <dbReference type="ARBA" id="ARBA00023125"/>
    </source>
</evidence>
<protein>
    <submittedName>
        <fullName evidence="7">MarR family transcriptional regulator</fullName>
    </submittedName>
</protein>
<gene>
    <name evidence="7" type="ORF">CBF31_07395</name>
</gene>
<keyword evidence="5" id="KW-0804">Transcription</keyword>
<dbReference type="Proteomes" id="UP000287101">
    <property type="component" value="Unassembled WGS sequence"/>
</dbReference>
<dbReference type="OrthoDB" id="9806864at2"/>
<dbReference type="GO" id="GO:0006950">
    <property type="term" value="P:response to stress"/>
    <property type="evidence" value="ECO:0007669"/>
    <property type="project" value="TreeGrafter"/>
</dbReference>
<keyword evidence="2" id="KW-0963">Cytoplasm</keyword>